<evidence type="ECO:0000256" key="4">
    <source>
        <dbReference type="ARBA" id="ARBA00023242"/>
    </source>
</evidence>
<comment type="similarity">
    <text evidence="2">Belongs to the RIX1/PELP1 family.</text>
</comment>
<proteinExistence type="inferred from homology"/>
<feature type="domain" description="Pre-rRNA-processing protein RIX1 N-terminal" evidence="6">
    <location>
        <begin position="1"/>
        <end position="99"/>
    </location>
</feature>
<dbReference type="EMBL" id="BRPK01000001">
    <property type="protein sequence ID" value="GLB33999.1"/>
    <property type="molecule type" value="Genomic_DNA"/>
</dbReference>
<name>A0A9P3UHH6_LYOSH</name>
<evidence type="ECO:0000313" key="7">
    <source>
        <dbReference type="EMBL" id="GLB33999.1"/>
    </source>
</evidence>
<accession>A0A9P3UHH6</accession>
<feature type="region of interest" description="Disordered" evidence="5">
    <location>
        <begin position="500"/>
        <end position="635"/>
    </location>
</feature>
<comment type="caution">
    <text evidence="7">The sequence shown here is derived from an EMBL/GenBank/DDBJ whole genome shotgun (WGS) entry which is preliminary data.</text>
</comment>
<dbReference type="Proteomes" id="UP001063166">
    <property type="component" value="Unassembled WGS sequence"/>
</dbReference>
<feature type="region of interest" description="Disordered" evidence="5">
    <location>
        <begin position="325"/>
        <end position="345"/>
    </location>
</feature>
<reference evidence="7" key="1">
    <citation type="submission" date="2022-07" db="EMBL/GenBank/DDBJ databases">
        <title>The genome of Lyophyllum shimeji provides insight into the initial evolution of ectomycorrhizal fungal genome.</title>
        <authorList>
            <person name="Kobayashi Y."/>
            <person name="Shibata T."/>
            <person name="Hirakawa H."/>
            <person name="Shigenobu S."/>
            <person name="Nishiyama T."/>
            <person name="Yamada A."/>
            <person name="Hasebe M."/>
            <person name="Kawaguchi M."/>
        </authorList>
    </citation>
    <scope>NUCLEOTIDE SEQUENCE</scope>
    <source>
        <strain evidence="7">AT787</strain>
    </source>
</reference>
<feature type="compositionally biased region" description="Acidic residues" evidence="5">
    <location>
        <begin position="614"/>
        <end position="623"/>
    </location>
</feature>
<protein>
    <recommendedName>
        <fullName evidence="3">Pre-rRNA-processing protein RIX1</fullName>
    </recommendedName>
</protein>
<dbReference type="Pfam" id="PF08167">
    <property type="entry name" value="RIX1"/>
    <property type="match status" value="1"/>
</dbReference>
<dbReference type="SUPFAM" id="SSF48371">
    <property type="entry name" value="ARM repeat"/>
    <property type="match status" value="1"/>
</dbReference>
<keyword evidence="8" id="KW-1185">Reference proteome</keyword>
<evidence type="ECO:0000256" key="2">
    <source>
        <dbReference type="ARBA" id="ARBA00010511"/>
    </source>
</evidence>
<organism evidence="7 8">
    <name type="scientific">Lyophyllum shimeji</name>
    <name type="common">Hon-shimeji</name>
    <name type="synonym">Tricholoma shimeji</name>
    <dbReference type="NCBI Taxonomy" id="47721"/>
    <lineage>
        <taxon>Eukaryota</taxon>
        <taxon>Fungi</taxon>
        <taxon>Dikarya</taxon>
        <taxon>Basidiomycota</taxon>
        <taxon>Agaricomycotina</taxon>
        <taxon>Agaricomycetes</taxon>
        <taxon>Agaricomycetidae</taxon>
        <taxon>Agaricales</taxon>
        <taxon>Tricholomatineae</taxon>
        <taxon>Lyophyllaceae</taxon>
        <taxon>Lyophyllum</taxon>
    </lineage>
</organism>
<feature type="compositionally biased region" description="Polar residues" evidence="5">
    <location>
        <begin position="533"/>
        <end position="543"/>
    </location>
</feature>
<evidence type="ECO:0000256" key="5">
    <source>
        <dbReference type="SAM" id="MobiDB-lite"/>
    </source>
</evidence>
<keyword evidence="4" id="KW-0539">Nucleus</keyword>
<dbReference type="AlphaFoldDB" id="A0A9P3UHH6"/>
<evidence type="ECO:0000256" key="3">
    <source>
        <dbReference type="ARBA" id="ARBA00021502"/>
    </source>
</evidence>
<dbReference type="GO" id="GO:0006364">
    <property type="term" value="P:rRNA processing"/>
    <property type="evidence" value="ECO:0007669"/>
    <property type="project" value="TreeGrafter"/>
</dbReference>
<dbReference type="PANTHER" id="PTHR34105">
    <property type="entry name" value="PROLINE-, GLUTAMIC ACID- AND LEUCINE-RICH PROTEIN 1"/>
    <property type="match status" value="1"/>
</dbReference>
<dbReference type="OrthoDB" id="20900at2759"/>
<gene>
    <name evidence="7" type="ORF">LshimejAT787_0108830</name>
</gene>
<feature type="compositionally biased region" description="Pro residues" evidence="5">
    <location>
        <begin position="549"/>
        <end position="558"/>
    </location>
</feature>
<comment type="subcellular location">
    <subcellularLocation>
        <location evidence="1">Nucleus</location>
    </subcellularLocation>
</comment>
<evidence type="ECO:0000313" key="8">
    <source>
        <dbReference type="Proteomes" id="UP001063166"/>
    </source>
</evidence>
<dbReference type="InterPro" id="IPR016024">
    <property type="entry name" value="ARM-type_fold"/>
</dbReference>
<dbReference type="PANTHER" id="PTHR34105:SF1">
    <property type="entry name" value="PROLINE-, GLUTAMIC ACID- AND LEUCINE-RICH PROTEIN 1"/>
    <property type="match status" value="1"/>
</dbReference>
<evidence type="ECO:0000259" key="6">
    <source>
        <dbReference type="Pfam" id="PF08167"/>
    </source>
</evidence>
<feature type="compositionally biased region" description="Polar residues" evidence="5">
    <location>
        <begin position="569"/>
        <end position="582"/>
    </location>
</feature>
<sequence length="635" mass="68845">MLSRNEPAPVLKASIRFLRVIFSAGAGIPEYQRQVATPNVPKFTAAILGLAEKQEEEDLRILILETLTILVPLYPTLNRPSHAAISALSLRFLDGSAPNPTSSPLLEAASRLYAVLHFAGGKVGAANLWRKSVDETLAFGWNAFAALRTTFASEGPITAVPSPSVDEALIAIPLNLDRLRCCTVVLCGLLSSTTQRPVQLPVGPLVKFITALLSCTKDDKGREHADPTIRAMEISIIPQFWRLSCDLISSLATCARRHLTPNLTRLISYLTFHLEAKPTPSQLVSFLSSVQALLTHCYLLDSPLVPTRLAKAVLPSLSIILATPPETPATEDSASAQKGKKGKKRARDYQGDEIFKLSREVICPTPEDGQVLLVALEVMRLLLRNPNLSPAMHSIAARVLLSMQLALPHIPPASLSPDLQLHSELLKSLRSINTELGSGTTSVMSKSLGLVVRAALMEDDDETFRNLELLIHPRVPPLVRSLPHVESLSLFRAEESQEETNIRQELGLRSAVPDQPSSTTETQDVIMEEDSRTSAAKTDMNSVKSNALSPPPPKPPSTPSNLPTKPTADAQQTPISEVQSSIEPPRPKANVAESATAKPVIPPQPMVVRTQGGENDEDEDDEMPAINMESDSEGE</sequence>
<dbReference type="InterPro" id="IPR012583">
    <property type="entry name" value="RIX1_N"/>
</dbReference>
<dbReference type="GO" id="GO:0005634">
    <property type="term" value="C:nucleus"/>
    <property type="evidence" value="ECO:0007669"/>
    <property type="project" value="UniProtKB-SubCell"/>
</dbReference>
<evidence type="ECO:0000256" key="1">
    <source>
        <dbReference type="ARBA" id="ARBA00004123"/>
    </source>
</evidence>